<dbReference type="EMBL" id="CP003199">
    <property type="protein sequence ID" value="AEW45189.1"/>
    <property type="molecule type" value="Genomic_DNA"/>
</dbReference>
<protein>
    <submittedName>
        <fullName evidence="1">Uncharacterized protein</fullName>
    </submittedName>
</protein>
<dbReference type="HOGENOM" id="CLU_096783_0_0_14"/>
<dbReference type="Proteomes" id="UP000009135">
    <property type="component" value="Chromosome"/>
</dbReference>
<gene>
    <name evidence="1" type="ordered locus">MHC_01615</name>
</gene>
<evidence type="ECO:0000313" key="2">
    <source>
        <dbReference type="Proteomes" id="UP000009135"/>
    </source>
</evidence>
<proteinExistence type="predicted"/>
<organism evidence="1 2">
    <name type="scientific">Mycoplasma haemocanis (strain Illinois)</name>
    <dbReference type="NCBI Taxonomy" id="1111676"/>
    <lineage>
        <taxon>Bacteria</taxon>
        <taxon>Bacillati</taxon>
        <taxon>Mycoplasmatota</taxon>
        <taxon>Mollicutes</taxon>
        <taxon>Mycoplasmataceae</taxon>
        <taxon>Mycoplasma</taxon>
    </lineage>
</organism>
<reference evidence="1 2" key="1">
    <citation type="journal article" date="2012" name="J. Bacteriol.">
        <title>Complete genome sequence of Mycoplasma haemocanis strain Illinois.</title>
        <authorList>
            <person name="do Nascimento N.C."/>
            <person name="Guimaraes A.M."/>
            <person name="Santos A.P."/>
            <person name="Sanmiguel P.J."/>
            <person name="Messick J.B."/>
        </authorList>
    </citation>
    <scope>NUCLEOTIDE SEQUENCE [LARGE SCALE GENOMIC DNA]</scope>
    <source>
        <strain evidence="1 2">Illinois</strain>
    </source>
</reference>
<accession>H6N6B7</accession>
<name>H6N6B7_MYCHN</name>
<dbReference type="AlphaFoldDB" id="H6N6B7"/>
<keyword evidence="2" id="KW-1185">Reference proteome</keyword>
<dbReference type="OrthoDB" id="9828314at2"/>
<dbReference type="STRING" id="1111676.MHC_01615"/>
<sequence>MNKLILTSLGAIGVGGTGIGGYILLNPAESPKTKKSTPFKERYEKSLLNLDGDSTIWESKFSLLKKGNPNHPSLKGISTKEDNIAKSLHKQGCRDLYDSSSENSNYLEDFKNYCAKLIEDVVSGNWIEGEKTQTRTKWDAKLKDMKSKKDKLLSPSLQELTGKLTSSGETFSETERKLLEDWCNSRRKDLSQGEEGKLIEEIKNYCVNS</sequence>
<dbReference type="KEGG" id="mhe:MHC_01615"/>
<evidence type="ECO:0000313" key="1">
    <source>
        <dbReference type="EMBL" id="AEW45189.1"/>
    </source>
</evidence>